<dbReference type="GO" id="GO:0003993">
    <property type="term" value="F:acid phosphatase activity"/>
    <property type="evidence" value="ECO:0007669"/>
    <property type="project" value="InterPro"/>
</dbReference>
<feature type="signal peptide" evidence="2">
    <location>
        <begin position="1"/>
        <end position="25"/>
    </location>
</feature>
<evidence type="ECO:0000256" key="2">
    <source>
        <dbReference type="SAM" id="SignalP"/>
    </source>
</evidence>
<dbReference type="PANTHER" id="PTHR22953">
    <property type="entry name" value="ACID PHOSPHATASE RELATED"/>
    <property type="match status" value="1"/>
</dbReference>
<sequence length="648" mass="65761">MRPARILAAAAAGVILMLGSVPPTAPQALTGLTGNLQGVVPAVPGQLHVTAAGDYSGSSAAAGVLSRIGTVQPDLHFALGDLSYATGTPEQVWCDFVTTRTGAGFPFELVAGNHESNGQNGYINNFSACLPNQLPGVVGTYGRQYYVDVPEENPLARFIVISPGIPFEAGNLNYSPGSSNYTWTSNAVDSARASGIPWVVVNMHTPCLSVGQYACASGEAIANLLLTKKVDLVLNGHEHIYQRSKQLATAAGCTGIATDVYNPACVRDADNSLAKGAGTVFTTLGTGGVALRDVNPADPEAPYFAAWSGLNSNPSHGLLDLQFTATTLTAGFLATDGSFTDSFSIAPAGSNTPPQASFTSNCTGLTCTFDGAASQDPDGSITGYLWDFGDGTSSTAQPATKTYASAGSRTVSLTVTDNDGATAATSQGVTVTAPGILAADAFGRTVSNSLGTADTGGAWATTGNTANYSVAAGTGRLRLPAAGNGNYAYLPSVSSAATELYLEAASDKPASGSGLYLSVIGRRIAGAGEYRCKVVVAASGAVNLSLVRTNSTGAETTIQASVAVAGVNYAVGDKLSVRLQVTGTGTTTVRARVWETGTPEPATWQRSATDTSAALQGPGAVGFTSYLSGSATNAPVTVLLDNLQATVP</sequence>
<dbReference type="SUPFAM" id="SSF56300">
    <property type="entry name" value="Metallo-dependent phosphatases"/>
    <property type="match status" value="1"/>
</dbReference>
<dbReference type="PROSITE" id="PS50093">
    <property type="entry name" value="PKD"/>
    <property type="match status" value="1"/>
</dbReference>
<dbReference type="RefSeq" id="WP_074590781.1">
    <property type="nucleotide sequence ID" value="NZ_FNEI01000016.1"/>
</dbReference>
<accession>A0A1G8WAL1</accession>
<evidence type="ECO:0000313" key="4">
    <source>
        <dbReference type="Proteomes" id="UP000182130"/>
    </source>
</evidence>
<reference evidence="4" key="1">
    <citation type="submission" date="2016-10" db="EMBL/GenBank/DDBJ databases">
        <authorList>
            <person name="Varghese N."/>
            <person name="Submissions S."/>
        </authorList>
    </citation>
    <scope>NUCLEOTIDE SEQUENCE [LARGE SCALE GENOMIC DNA]</scope>
    <source>
        <strain evidence="4">CGMCC 1.10783</strain>
    </source>
</reference>
<keyword evidence="4" id="KW-1185">Reference proteome</keyword>
<protein>
    <submittedName>
        <fullName evidence="3">Calcineurin-like phosphoesterase</fullName>
    </submittedName>
</protein>
<gene>
    <name evidence="3" type="ORF">SAMN05216555_11618</name>
</gene>
<organism evidence="3 4">
    <name type="scientific">Arthrobacter cupressi</name>
    <dbReference type="NCBI Taxonomy" id="1045773"/>
    <lineage>
        <taxon>Bacteria</taxon>
        <taxon>Bacillati</taxon>
        <taxon>Actinomycetota</taxon>
        <taxon>Actinomycetes</taxon>
        <taxon>Micrococcales</taxon>
        <taxon>Micrococcaceae</taxon>
        <taxon>Arthrobacter</taxon>
    </lineage>
</organism>
<dbReference type="OrthoDB" id="9804511at2"/>
<dbReference type="PANTHER" id="PTHR22953:SF153">
    <property type="entry name" value="PURPLE ACID PHOSPHATASE"/>
    <property type="match status" value="1"/>
</dbReference>
<dbReference type="Gene3D" id="2.60.40.10">
    <property type="entry name" value="Immunoglobulins"/>
    <property type="match status" value="1"/>
</dbReference>
<dbReference type="Gene3D" id="3.60.21.10">
    <property type="match status" value="1"/>
</dbReference>
<dbReference type="AlphaFoldDB" id="A0A1G8WAL1"/>
<evidence type="ECO:0000256" key="1">
    <source>
        <dbReference type="ARBA" id="ARBA00022729"/>
    </source>
</evidence>
<dbReference type="Pfam" id="PF00149">
    <property type="entry name" value="Metallophos"/>
    <property type="match status" value="1"/>
</dbReference>
<dbReference type="Proteomes" id="UP000182130">
    <property type="component" value="Unassembled WGS sequence"/>
</dbReference>
<name>A0A1G8WAL1_9MICC</name>
<dbReference type="SUPFAM" id="SSF49299">
    <property type="entry name" value="PKD domain"/>
    <property type="match status" value="1"/>
</dbReference>
<dbReference type="InterPro" id="IPR013783">
    <property type="entry name" value="Ig-like_fold"/>
</dbReference>
<dbReference type="GO" id="GO:0005975">
    <property type="term" value="P:carbohydrate metabolic process"/>
    <property type="evidence" value="ECO:0007669"/>
    <property type="project" value="UniProtKB-ARBA"/>
</dbReference>
<dbReference type="InterPro" id="IPR000601">
    <property type="entry name" value="PKD_dom"/>
</dbReference>
<dbReference type="InterPro" id="IPR035986">
    <property type="entry name" value="PKD_dom_sf"/>
</dbReference>
<dbReference type="EMBL" id="FNEI01000016">
    <property type="protein sequence ID" value="SDJ75243.1"/>
    <property type="molecule type" value="Genomic_DNA"/>
</dbReference>
<dbReference type="InterPro" id="IPR039331">
    <property type="entry name" value="PAPs-like"/>
</dbReference>
<dbReference type="InterPro" id="IPR029052">
    <property type="entry name" value="Metallo-depent_PP-like"/>
</dbReference>
<dbReference type="Pfam" id="PF18911">
    <property type="entry name" value="PKD_4"/>
    <property type="match status" value="1"/>
</dbReference>
<feature type="chain" id="PRO_5038357231" evidence="2">
    <location>
        <begin position="26"/>
        <end position="648"/>
    </location>
</feature>
<dbReference type="CDD" id="cd00146">
    <property type="entry name" value="PKD"/>
    <property type="match status" value="1"/>
</dbReference>
<keyword evidence="1 2" id="KW-0732">Signal</keyword>
<evidence type="ECO:0000313" key="3">
    <source>
        <dbReference type="EMBL" id="SDJ75243.1"/>
    </source>
</evidence>
<dbReference type="SMART" id="SM00089">
    <property type="entry name" value="PKD"/>
    <property type="match status" value="1"/>
</dbReference>
<proteinExistence type="predicted"/>
<dbReference type="InterPro" id="IPR022409">
    <property type="entry name" value="PKD/Chitinase_dom"/>
</dbReference>
<dbReference type="STRING" id="1045773.SAMN05216555_11618"/>
<dbReference type="InterPro" id="IPR004843">
    <property type="entry name" value="Calcineurin-like_PHP"/>
</dbReference>